<sequence>MDIDALRAQAAELHAKARETPTAEAAQAAVEAARALVLSCGQDELRVEDVWLLGWALVTWWNAGGEDGLFDEAIAMFRIVANLPDSRRSAVVAMATAWGMRAQRDPSRATLDTAIAEVGAYADEFPEAADEEADLLVLRYTVAYSPSDLNEAIAKLDARSQRSADHRTRWLLGSLLRSRYESFQHEEDLLRAIGLAASAMLTADERNEEERRLEAGGLLSDCLQSLPDTAGVAAGVVTALCDALHEKGDQNFHQELVVLIVTNRYKATGRPSLLSVLFGLYTESGYDDSRGVFARETVREWAAHRKERYAPIDLPDREMLVLLGMCAHAIRTHTEFGDLVNFLAVQLMLIANVWSSSGAELSPATLKAAIEIIEPVADVIPEAGRKALLSTLSSLHLKYLNRAAEPGDGRAFIEVHRRIAANGSPGDLAALANALSSNYRRTGADAELDEAVRICEEISHHAYGYALLHADLLRKRFGRDQNLEDWLAAIRLLDQPDAELPDNRATRSGFADLVIDLHEIARTAGSLAAVAEPLYGLCTRAMVVVDDQTMFEELRYRVSTMHEEMPELRQATATDDHARWTLGAGLIGAPSAVTPVDDLDRAIGLLGELLVKKTGTQFRSVVLSDLSGAHISRFARTGDRGDLDRSITAMREAVRLRPADPLMLANLSHKLTERFDVMGSKTDLDEAVALGEHARGLIDDRTSAAGRFAIHNGLAGRYRKRFAFSEDPADLDRALTAMRAALDALPDDHPDRAMAQHNLGGFLLYRAAQGRSSDPDEIVGLFNAALEGTPAGHAASHNRRVSLAQALLHRSETSSARPDDQAEGLRILRDQLAGFGPDEPRRYDVAYVLAAALTLYGGSPTEAMELCQHIVRAPQAPAETRLNAGVDWARLAEDGGSPTDAIGAWEEVIRLLGSVAWQGLPRSDQERFLVKYQRHVSRAATFAIRSGEVRRALELIEHGRSILWRQEGSAELELDAAESVVVLVAHGEQGHAIIVRRDDVQAIELPGMTAPEIDQWCGFLVSATNALGTGDQETIGEAQRVATAVLDWSWHVVVAPVLAALPESGSRPRLFWCPTGPLAMMPLHAATDATTGRSCLDLAVSSYVPSLRSLATALPRRGAGQEIEEFLTIALDDHPDENLALVHVKAEVAAVERVLPSARHKSLLNLQATRDAAARELARHRFVHVSCHGAHDPKAPSASGIVLADGVLSVLDIAKVRTDDAQFAYLSACRTAMGAPELSDESIHLGAALFLAGFRQVVGTLWAVGDQLAAKVAEAFYRKVAVSGPDAAATAIGEVALLVRAQRKAEPLLWAGFVHIGV</sequence>
<evidence type="ECO:0000313" key="2">
    <source>
        <dbReference type="EMBL" id="KJK46823.1"/>
    </source>
</evidence>
<protein>
    <recommendedName>
        <fullName evidence="1">CHAT domain-containing protein</fullName>
    </recommendedName>
</protein>
<accession>A0A0F0GZF8</accession>
<proteinExistence type="predicted"/>
<dbReference type="EMBL" id="JYJG01000153">
    <property type="protein sequence ID" value="KJK46823.1"/>
    <property type="molecule type" value="Genomic_DNA"/>
</dbReference>
<dbReference type="PATRIC" id="fig|68170.10.peg.5548"/>
<feature type="domain" description="CHAT" evidence="1">
    <location>
        <begin position="1048"/>
        <end position="1317"/>
    </location>
</feature>
<dbReference type="RefSeq" id="WP_045313535.1">
    <property type="nucleotide sequence ID" value="NZ_JYJG01000153.1"/>
</dbReference>
<gene>
    <name evidence="2" type="ORF">UK23_22330</name>
</gene>
<dbReference type="InterPro" id="IPR011990">
    <property type="entry name" value="TPR-like_helical_dom_sf"/>
</dbReference>
<comment type="caution">
    <text evidence="2">The sequence shown here is derived from an EMBL/GenBank/DDBJ whole genome shotgun (WGS) entry which is preliminary data.</text>
</comment>
<organism evidence="2 3">
    <name type="scientific">Lentzea aerocolonigenes</name>
    <name type="common">Lechevalieria aerocolonigenes</name>
    <name type="synonym">Saccharothrix aerocolonigenes</name>
    <dbReference type="NCBI Taxonomy" id="68170"/>
    <lineage>
        <taxon>Bacteria</taxon>
        <taxon>Bacillati</taxon>
        <taxon>Actinomycetota</taxon>
        <taxon>Actinomycetes</taxon>
        <taxon>Pseudonocardiales</taxon>
        <taxon>Pseudonocardiaceae</taxon>
        <taxon>Lentzea</taxon>
    </lineage>
</organism>
<evidence type="ECO:0000259" key="1">
    <source>
        <dbReference type="Pfam" id="PF12770"/>
    </source>
</evidence>
<reference evidence="2 3" key="1">
    <citation type="submission" date="2015-02" db="EMBL/GenBank/DDBJ databases">
        <authorList>
            <person name="Ju K.-S."/>
            <person name="Doroghazi J.R."/>
            <person name="Metcalf W."/>
        </authorList>
    </citation>
    <scope>NUCLEOTIDE SEQUENCE [LARGE SCALE GENOMIC DNA]</scope>
    <source>
        <strain evidence="2 3">NRRL B-16140</strain>
    </source>
</reference>
<dbReference type="Proteomes" id="UP000033393">
    <property type="component" value="Unassembled WGS sequence"/>
</dbReference>
<evidence type="ECO:0000313" key="3">
    <source>
        <dbReference type="Proteomes" id="UP000033393"/>
    </source>
</evidence>
<dbReference type="OrthoDB" id="3206999at2"/>
<dbReference type="Pfam" id="PF12770">
    <property type="entry name" value="CHAT"/>
    <property type="match status" value="1"/>
</dbReference>
<dbReference type="Gene3D" id="1.25.40.10">
    <property type="entry name" value="Tetratricopeptide repeat domain"/>
    <property type="match status" value="1"/>
</dbReference>
<keyword evidence="3" id="KW-1185">Reference proteome</keyword>
<dbReference type="InterPro" id="IPR024983">
    <property type="entry name" value="CHAT_dom"/>
</dbReference>
<name>A0A0F0GZF8_LENAE</name>